<dbReference type="InterPro" id="IPR000244">
    <property type="entry name" value="Ribosomal_bL9"/>
</dbReference>
<gene>
    <name evidence="7" type="primary">rplI</name>
    <name evidence="11" type="ORF">H8689_04410</name>
</gene>
<dbReference type="InterPro" id="IPR036935">
    <property type="entry name" value="Ribosomal_bL9_N_sf"/>
</dbReference>
<organism evidence="11 12">
    <name type="scientific">Wansuia hejianensis</name>
    <dbReference type="NCBI Taxonomy" id="2763667"/>
    <lineage>
        <taxon>Bacteria</taxon>
        <taxon>Bacillati</taxon>
        <taxon>Bacillota</taxon>
        <taxon>Clostridia</taxon>
        <taxon>Lachnospirales</taxon>
        <taxon>Lachnospiraceae</taxon>
        <taxon>Wansuia</taxon>
    </lineage>
</organism>
<dbReference type="Pfam" id="PF03948">
    <property type="entry name" value="Ribosomal_L9_C"/>
    <property type="match status" value="1"/>
</dbReference>
<reference evidence="11 12" key="1">
    <citation type="submission" date="2020-08" db="EMBL/GenBank/DDBJ databases">
        <title>Genome public.</title>
        <authorList>
            <person name="Liu C."/>
            <person name="Sun Q."/>
        </authorList>
    </citation>
    <scope>NUCLEOTIDE SEQUENCE [LARGE SCALE GENOMIC DNA]</scope>
    <source>
        <strain evidence="11 12">NSJ-26</strain>
    </source>
</reference>
<evidence type="ECO:0000256" key="6">
    <source>
        <dbReference type="ARBA" id="ARBA00035292"/>
    </source>
</evidence>
<feature type="domain" description="Ribosomal protein L9" evidence="9">
    <location>
        <begin position="1"/>
        <end position="46"/>
    </location>
</feature>
<evidence type="ECO:0000256" key="8">
    <source>
        <dbReference type="SAM" id="Coils"/>
    </source>
</evidence>
<proteinExistence type="inferred from homology"/>
<comment type="function">
    <text evidence="7">Binds to the 23S rRNA.</text>
</comment>
<dbReference type="InterPro" id="IPR020069">
    <property type="entry name" value="Ribosomal_bL9_C"/>
</dbReference>
<keyword evidence="4 7" id="KW-0689">Ribosomal protein</keyword>
<keyword evidence="2 7" id="KW-0699">rRNA-binding</keyword>
<sequence length="148" mass="16532">MKVILLKDVKGLGKAGELVNSKTGYARNFLFPKELAIEATPNNLKKWKEEMSILEAKKKEEKEEALKLKEKLEKTTVTLKGKGGEGGRLFGSITSKDIADALKSQHKIDVDRRKIELKDNIKVAGTTNVDIRVYPEITANIKVNVIIE</sequence>
<dbReference type="SUPFAM" id="SSF55653">
    <property type="entry name" value="Ribosomal protein L9 C-domain"/>
    <property type="match status" value="1"/>
</dbReference>
<evidence type="ECO:0000259" key="10">
    <source>
        <dbReference type="Pfam" id="PF03948"/>
    </source>
</evidence>
<dbReference type="InterPro" id="IPR036791">
    <property type="entry name" value="Ribosomal_bL9_C_sf"/>
</dbReference>
<feature type="domain" description="Large ribosomal subunit protein bL9 C-terminal" evidence="10">
    <location>
        <begin position="63"/>
        <end position="145"/>
    </location>
</feature>
<dbReference type="Pfam" id="PF01281">
    <property type="entry name" value="Ribosomal_L9_N"/>
    <property type="match status" value="1"/>
</dbReference>
<dbReference type="AlphaFoldDB" id="A0A926EWS4"/>
<feature type="coiled-coil region" evidence="8">
    <location>
        <begin position="44"/>
        <end position="78"/>
    </location>
</feature>
<evidence type="ECO:0000313" key="12">
    <source>
        <dbReference type="Proteomes" id="UP000601522"/>
    </source>
</evidence>
<dbReference type="Gene3D" id="3.40.5.10">
    <property type="entry name" value="Ribosomal protein L9, N-terminal domain"/>
    <property type="match status" value="1"/>
</dbReference>
<evidence type="ECO:0000256" key="2">
    <source>
        <dbReference type="ARBA" id="ARBA00022730"/>
    </source>
</evidence>
<dbReference type="SUPFAM" id="SSF55658">
    <property type="entry name" value="L9 N-domain-like"/>
    <property type="match status" value="1"/>
</dbReference>
<evidence type="ECO:0000313" key="11">
    <source>
        <dbReference type="EMBL" id="MBC8590381.1"/>
    </source>
</evidence>
<dbReference type="HAMAP" id="MF_00503">
    <property type="entry name" value="Ribosomal_bL9"/>
    <property type="match status" value="1"/>
</dbReference>
<dbReference type="Proteomes" id="UP000601522">
    <property type="component" value="Unassembled WGS sequence"/>
</dbReference>
<protein>
    <recommendedName>
        <fullName evidence="6 7">Large ribosomal subunit protein bL9</fullName>
    </recommendedName>
</protein>
<dbReference type="NCBIfam" id="TIGR00158">
    <property type="entry name" value="L9"/>
    <property type="match status" value="1"/>
</dbReference>
<evidence type="ECO:0000256" key="5">
    <source>
        <dbReference type="ARBA" id="ARBA00023274"/>
    </source>
</evidence>
<keyword evidence="12" id="KW-1185">Reference proteome</keyword>
<dbReference type="PANTHER" id="PTHR21368">
    <property type="entry name" value="50S RIBOSOMAL PROTEIN L9"/>
    <property type="match status" value="1"/>
</dbReference>
<evidence type="ECO:0000256" key="1">
    <source>
        <dbReference type="ARBA" id="ARBA00010605"/>
    </source>
</evidence>
<keyword evidence="3 7" id="KW-0694">RNA-binding</keyword>
<name>A0A926EWS4_9FIRM</name>
<accession>A0A926EWS4</accession>
<dbReference type="GO" id="GO:0005840">
    <property type="term" value="C:ribosome"/>
    <property type="evidence" value="ECO:0007669"/>
    <property type="project" value="UniProtKB-KW"/>
</dbReference>
<dbReference type="EMBL" id="JACRTK010000001">
    <property type="protein sequence ID" value="MBC8590381.1"/>
    <property type="molecule type" value="Genomic_DNA"/>
</dbReference>
<comment type="similarity">
    <text evidence="1 7">Belongs to the bacterial ribosomal protein bL9 family.</text>
</comment>
<evidence type="ECO:0000256" key="3">
    <source>
        <dbReference type="ARBA" id="ARBA00022884"/>
    </source>
</evidence>
<comment type="caution">
    <text evidence="11">The sequence shown here is derived from an EMBL/GenBank/DDBJ whole genome shotgun (WGS) entry which is preliminary data.</text>
</comment>
<keyword evidence="5 7" id="KW-0687">Ribonucleoprotein</keyword>
<evidence type="ECO:0000256" key="4">
    <source>
        <dbReference type="ARBA" id="ARBA00022980"/>
    </source>
</evidence>
<dbReference type="GO" id="GO:0006412">
    <property type="term" value="P:translation"/>
    <property type="evidence" value="ECO:0007669"/>
    <property type="project" value="UniProtKB-UniRule"/>
</dbReference>
<dbReference type="GO" id="GO:0003735">
    <property type="term" value="F:structural constituent of ribosome"/>
    <property type="evidence" value="ECO:0007669"/>
    <property type="project" value="InterPro"/>
</dbReference>
<dbReference type="GO" id="GO:1990904">
    <property type="term" value="C:ribonucleoprotein complex"/>
    <property type="evidence" value="ECO:0007669"/>
    <property type="project" value="UniProtKB-KW"/>
</dbReference>
<dbReference type="RefSeq" id="WP_249323197.1">
    <property type="nucleotide sequence ID" value="NZ_JACRTK010000001.1"/>
</dbReference>
<evidence type="ECO:0000256" key="7">
    <source>
        <dbReference type="HAMAP-Rule" id="MF_00503"/>
    </source>
</evidence>
<dbReference type="InterPro" id="IPR020070">
    <property type="entry name" value="Ribosomal_bL9_N"/>
</dbReference>
<dbReference type="Gene3D" id="3.10.430.100">
    <property type="entry name" value="Ribosomal protein L9, C-terminal domain"/>
    <property type="match status" value="1"/>
</dbReference>
<dbReference type="InterPro" id="IPR009027">
    <property type="entry name" value="Ribosomal_bL9/RNase_H1_N"/>
</dbReference>
<keyword evidence="8" id="KW-0175">Coiled coil</keyword>
<dbReference type="GO" id="GO:0019843">
    <property type="term" value="F:rRNA binding"/>
    <property type="evidence" value="ECO:0007669"/>
    <property type="project" value="UniProtKB-UniRule"/>
</dbReference>
<evidence type="ECO:0000259" key="9">
    <source>
        <dbReference type="Pfam" id="PF01281"/>
    </source>
</evidence>
<dbReference type="InterPro" id="IPR020594">
    <property type="entry name" value="Ribosomal_bL9_bac/chp"/>
</dbReference>